<proteinExistence type="predicted"/>
<dbReference type="Proteomes" id="UP000037069">
    <property type="component" value="Unassembled WGS sequence"/>
</dbReference>
<evidence type="ECO:0000256" key="1">
    <source>
        <dbReference type="SAM" id="Phobius"/>
    </source>
</evidence>
<accession>A0A0L0CDL1</accession>
<evidence type="ECO:0000313" key="2">
    <source>
        <dbReference type="EMBL" id="KNC30345.1"/>
    </source>
</evidence>
<keyword evidence="1" id="KW-0812">Transmembrane</keyword>
<keyword evidence="3" id="KW-1185">Reference proteome</keyword>
<reference evidence="2 3" key="1">
    <citation type="journal article" date="2015" name="Nat. Commun.">
        <title>Lucilia cuprina genome unlocks parasitic fly biology to underpin future interventions.</title>
        <authorList>
            <person name="Anstead C.A."/>
            <person name="Korhonen P.K."/>
            <person name="Young N.D."/>
            <person name="Hall R.S."/>
            <person name="Jex A.R."/>
            <person name="Murali S.C."/>
            <person name="Hughes D.S."/>
            <person name="Lee S.F."/>
            <person name="Perry T."/>
            <person name="Stroehlein A.J."/>
            <person name="Ansell B.R."/>
            <person name="Breugelmans B."/>
            <person name="Hofmann A."/>
            <person name="Qu J."/>
            <person name="Dugan S."/>
            <person name="Lee S.L."/>
            <person name="Chao H."/>
            <person name="Dinh H."/>
            <person name="Han Y."/>
            <person name="Doddapaneni H.V."/>
            <person name="Worley K.C."/>
            <person name="Muzny D.M."/>
            <person name="Ioannidis P."/>
            <person name="Waterhouse R.M."/>
            <person name="Zdobnov E.M."/>
            <person name="James P.J."/>
            <person name="Bagnall N.H."/>
            <person name="Kotze A.C."/>
            <person name="Gibbs R.A."/>
            <person name="Richards S."/>
            <person name="Batterham P."/>
            <person name="Gasser R.B."/>
        </authorList>
    </citation>
    <scope>NUCLEOTIDE SEQUENCE [LARGE SCALE GENOMIC DNA]</scope>
    <source>
        <strain evidence="2 3">LS</strain>
        <tissue evidence="2">Full body</tissue>
    </source>
</reference>
<dbReference type="EMBL" id="JRES01000536">
    <property type="protein sequence ID" value="KNC30345.1"/>
    <property type="molecule type" value="Genomic_DNA"/>
</dbReference>
<gene>
    <name evidence="2" type="ORF">FF38_03965</name>
</gene>
<keyword evidence="1" id="KW-0472">Membrane</keyword>
<name>A0A0L0CDL1_LUCCU</name>
<organism evidence="2 3">
    <name type="scientific">Lucilia cuprina</name>
    <name type="common">Green bottle fly</name>
    <name type="synonym">Australian sheep blowfly</name>
    <dbReference type="NCBI Taxonomy" id="7375"/>
    <lineage>
        <taxon>Eukaryota</taxon>
        <taxon>Metazoa</taxon>
        <taxon>Ecdysozoa</taxon>
        <taxon>Arthropoda</taxon>
        <taxon>Hexapoda</taxon>
        <taxon>Insecta</taxon>
        <taxon>Pterygota</taxon>
        <taxon>Neoptera</taxon>
        <taxon>Endopterygota</taxon>
        <taxon>Diptera</taxon>
        <taxon>Brachycera</taxon>
        <taxon>Muscomorpha</taxon>
        <taxon>Oestroidea</taxon>
        <taxon>Calliphoridae</taxon>
        <taxon>Luciliinae</taxon>
        <taxon>Lucilia</taxon>
    </lineage>
</organism>
<sequence>MLYSWTCHRLKDLTDVYLENLLKNIICVTYTDGHAPADEHDVDDDKNACFPTFLVHQWFFPVQKNIYKKFLQQQIVANFSDSSNSSIMMLLRQDNVFLISTITPQHLVDENHSSLAKLISPPFAPSLSKYIRVSNFTFVRVRYDVMNDIFRVKDLSTLPQGNFVQEVHNEGNNYDHDEKDDDDYVWSQFSNVIVAFKPQFLAYALGKCVCEIIKKLFVYKTVHSFCAAIIICSSMLLIQTDNL</sequence>
<comment type="caution">
    <text evidence="2">The sequence shown here is derived from an EMBL/GenBank/DDBJ whole genome shotgun (WGS) entry which is preliminary data.</text>
</comment>
<dbReference type="AlphaFoldDB" id="A0A0L0CDL1"/>
<evidence type="ECO:0000313" key="3">
    <source>
        <dbReference type="Proteomes" id="UP000037069"/>
    </source>
</evidence>
<keyword evidence="1" id="KW-1133">Transmembrane helix</keyword>
<feature type="transmembrane region" description="Helical" evidence="1">
    <location>
        <begin position="217"/>
        <end position="238"/>
    </location>
</feature>
<protein>
    <submittedName>
        <fullName evidence="2">Uncharacterized protein</fullName>
    </submittedName>
</protein>